<dbReference type="EMBL" id="PDGH01000051">
    <property type="protein sequence ID" value="POB49330.1"/>
    <property type="molecule type" value="Genomic_DNA"/>
</dbReference>
<comment type="caution">
    <text evidence="1">The sequence shown here is derived from an EMBL/GenBank/DDBJ whole genome shotgun (WGS) entry which is preliminary data.</text>
</comment>
<dbReference type="AlphaFoldDB" id="A0A2S3R6J5"/>
<sequence>MIQLEEFYKRYKLSYDLGTPDLQQLKCVVEYSMRLLNNCERVNYTHYHKDYFGFKYGSEMSRPVLRCLYLNSFAEFSQGLDTVVSYIDTQNNKILVPPALIDAILYTALMSVSSCYDLFKSGSRKTPGTFYEVLVGHLMSLMLPSYRQGKHIEIPGESEKITTDIVFDNGSHGIAIPVKITTRERIVQPFAHQRIINNVFGNYFSSVFIGGSETKLGKQTRHVDDICVPGTIKLFVNHLSEISGFYYLDPPARYMQEDMQRVVKVSTLGHLLNSDLSAMINPMWF</sequence>
<proteinExistence type="predicted"/>
<gene>
    <name evidence="1" type="ORF">CRN52_05050</name>
</gene>
<name>A0A2S3R6J5_VIBVL</name>
<evidence type="ECO:0000313" key="1">
    <source>
        <dbReference type="EMBL" id="POB49330.1"/>
    </source>
</evidence>
<protein>
    <submittedName>
        <fullName evidence="1">Type II site-specific deoxyribonuclease</fullName>
    </submittedName>
</protein>
<accession>A0A2S3R6J5</accession>
<evidence type="ECO:0000313" key="2">
    <source>
        <dbReference type="Proteomes" id="UP000237466"/>
    </source>
</evidence>
<dbReference type="Proteomes" id="UP000237466">
    <property type="component" value="Unassembled WGS sequence"/>
</dbReference>
<reference evidence="1 2" key="1">
    <citation type="journal article" date="2018" name="Front. Microbiol.">
        <title>Phylogeny of Vibrio vulnificus from the Analysis of the Core-Genome: Implications for Intra-Species Taxonomy.</title>
        <authorList>
            <person name="Roig F.J."/>
            <person name="Gonzalez-Candelas F."/>
            <person name="Sanjuan E."/>
            <person name="Fouz B."/>
            <person name="Feil E.J."/>
            <person name="Llorens C."/>
            <person name="Baker-Austin C."/>
            <person name="Oliver J.D."/>
            <person name="Danin-Poleg Y."/>
            <person name="Gibas C.J."/>
            <person name="Kashi Y."/>
            <person name="Gulig P.A."/>
            <person name="Morrison S.S."/>
            <person name="Amaro C."/>
        </authorList>
    </citation>
    <scope>NUCLEOTIDE SEQUENCE [LARGE SCALE GENOMIC DNA]</scope>
    <source>
        <strain evidence="1 2">CECT4608</strain>
    </source>
</reference>
<organism evidence="1 2">
    <name type="scientific">Vibrio vulnificus</name>
    <dbReference type="NCBI Taxonomy" id="672"/>
    <lineage>
        <taxon>Bacteria</taxon>
        <taxon>Pseudomonadati</taxon>
        <taxon>Pseudomonadota</taxon>
        <taxon>Gammaproteobacteria</taxon>
        <taxon>Vibrionales</taxon>
        <taxon>Vibrionaceae</taxon>
        <taxon>Vibrio</taxon>
    </lineage>
</organism>
<dbReference type="RefSeq" id="WP_103199920.1">
    <property type="nucleotide sequence ID" value="NZ_PDGH01000051.1"/>
</dbReference>